<accession>A0A3D9CS72</accession>
<comment type="caution">
    <text evidence="1">The sequence shown here is derived from an EMBL/GenBank/DDBJ whole genome shotgun (WGS) entry which is preliminary data.</text>
</comment>
<keyword evidence="2" id="KW-1185">Reference proteome</keyword>
<evidence type="ECO:0000313" key="2">
    <source>
        <dbReference type="Proteomes" id="UP000256326"/>
    </source>
</evidence>
<gene>
    <name evidence="1" type="ORF">DRF58_13780</name>
</gene>
<sequence>MKKYKIVITYLAKVDVKKARDYYKNISANLAKQFLERIKEAKIFITENPNANDIIYQDIRMHLLKQFPYHLHYFLDEERNQIVVIAIEFAKRENLDFSERK</sequence>
<protein>
    <submittedName>
        <fullName evidence="1">Type II toxin-antitoxin system RelE/ParE family toxin</fullName>
    </submittedName>
</protein>
<dbReference type="InterPro" id="IPR035093">
    <property type="entry name" value="RelE/ParE_toxin_dom_sf"/>
</dbReference>
<reference evidence="1 2" key="1">
    <citation type="journal article" date="2006" name="Int. J. Syst. Evol. Microbiol.">
        <title>Chryseobacterium hispanicum sp. nov., isolated from the drinking water distribution system of Sevilla, Spain.</title>
        <authorList>
            <person name="Gallego V."/>
            <person name="Garcia M.T."/>
            <person name="Ventosa A."/>
        </authorList>
    </citation>
    <scope>NUCLEOTIDE SEQUENCE [LARGE SCALE GENOMIC DNA]</scope>
    <source>
        <strain evidence="1 2">KCTC 22104</strain>
    </source>
</reference>
<proteinExistence type="predicted"/>
<dbReference type="EMBL" id="QNUG01000033">
    <property type="protein sequence ID" value="REC68602.1"/>
    <property type="molecule type" value="Genomic_DNA"/>
</dbReference>
<evidence type="ECO:0000313" key="1">
    <source>
        <dbReference type="EMBL" id="REC68602.1"/>
    </source>
</evidence>
<dbReference type="Gene3D" id="3.30.2310.20">
    <property type="entry name" value="RelE-like"/>
    <property type="match status" value="1"/>
</dbReference>
<organism evidence="1 2">
    <name type="scientific">Epilithonimonas hispanica</name>
    <dbReference type="NCBI Taxonomy" id="358687"/>
    <lineage>
        <taxon>Bacteria</taxon>
        <taxon>Pseudomonadati</taxon>
        <taxon>Bacteroidota</taxon>
        <taxon>Flavobacteriia</taxon>
        <taxon>Flavobacteriales</taxon>
        <taxon>Weeksellaceae</taxon>
        <taxon>Chryseobacterium group</taxon>
        <taxon>Epilithonimonas</taxon>
    </lineage>
</organism>
<dbReference type="AlphaFoldDB" id="A0A3D9CS72"/>
<dbReference type="Proteomes" id="UP000256326">
    <property type="component" value="Unassembled WGS sequence"/>
</dbReference>
<dbReference type="OrthoDB" id="595476at2"/>
<dbReference type="RefSeq" id="WP_116036304.1">
    <property type="nucleotide sequence ID" value="NZ_JBHLVV010000083.1"/>
</dbReference>
<name>A0A3D9CS72_9FLAO</name>